<keyword evidence="1" id="KW-0344">Guanine-nucleotide releasing factor</keyword>
<dbReference type="GO" id="GO:0005085">
    <property type="term" value="F:guanyl-nucleotide exchange factor activity"/>
    <property type="evidence" value="ECO:0007669"/>
    <property type="project" value="UniProtKB-KW"/>
</dbReference>
<dbReference type="Proteomes" id="UP000095283">
    <property type="component" value="Unplaced"/>
</dbReference>
<keyword evidence="2" id="KW-0812">Transmembrane</keyword>
<dbReference type="PANTHER" id="PTHR22826">
    <property type="entry name" value="RHO GUANINE EXCHANGE FACTOR-RELATED"/>
    <property type="match status" value="1"/>
</dbReference>
<dbReference type="InterPro" id="IPR051336">
    <property type="entry name" value="RhoGEF_Guanine_NuclExch_SF"/>
</dbReference>
<dbReference type="WBParaSite" id="Hba_08365">
    <property type="protein sequence ID" value="Hba_08365"/>
    <property type="gene ID" value="Hba_08365"/>
</dbReference>
<evidence type="ECO:0000256" key="1">
    <source>
        <dbReference type="ARBA" id="ARBA00022658"/>
    </source>
</evidence>
<dbReference type="Gene3D" id="1.20.58.60">
    <property type="match status" value="1"/>
</dbReference>
<keyword evidence="2" id="KW-1133">Transmembrane helix</keyword>
<keyword evidence="2" id="KW-0472">Membrane</keyword>
<reference evidence="4" key="1">
    <citation type="submission" date="2016-11" db="UniProtKB">
        <authorList>
            <consortium name="WormBaseParasite"/>
        </authorList>
    </citation>
    <scope>IDENTIFICATION</scope>
</reference>
<proteinExistence type="predicted"/>
<dbReference type="GO" id="GO:0005737">
    <property type="term" value="C:cytoplasm"/>
    <property type="evidence" value="ECO:0007669"/>
    <property type="project" value="TreeGrafter"/>
</dbReference>
<dbReference type="GO" id="GO:0007411">
    <property type="term" value="P:axon guidance"/>
    <property type="evidence" value="ECO:0007669"/>
    <property type="project" value="TreeGrafter"/>
</dbReference>
<dbReference type="PANTHER" id="PTHR22826:SF117">
    <property type="entry name" value="PLECKSTRIN HOMOLOGY DOMAIN-CONTAINING FAMILY G MEMBER 4B-RELATED"/>
    <property type="match status" value="1"/>
</dbReference>
<dbReference type="AlphaFoldDB" id="A0A1I7WT44"/>
<organism evidence="3 4">
    <name type="scientific">Heterorhabditis bacteriophora</name>
    <name type="common">Entomopathogenic nematode worm</name>
    <dbReference type="NCBI Taxonomy" id="37862"/>
    <lineage>
        <taxon>Eukaryota</taxon>
        <taxon>Metazoa</taxon>
        <taxon>Ecdysozoa</taxon>
        <taxon>Nematoda</taxon>
        <taxon>Chromadorea</taxon>
        <taxon>Rhabditida</taxon>
        <taxon>Rhabditina</taxon>
        <taxon>Rhabditomorpha</taxon>
        <taxon>Strongyloidea</taxon>
        <taxon>Heterorhabditidae</taxon>
        <taxon>Heterorhabditis</taxon>
    </lineage>
</organism>
<feature type="transmembrane region" description="Helical" evidence="2">
    <location>
        <begin position="265"/>
        <end position="283"/>
    </location>
</feature>
<name>A0A1I7WT44_HETBA</name>
<sequence length="392" mass="45565">MSVPFVNGLYSICLRHLCESTLVAMELEKWIWQMSEVMRGLESHRRAMVECQQPVDVVTADAAIGQHKATKKAILAIPIDRIQDEANRMLEWTRSHCETLLREMGDIGSNEADASERLREFEEFATTASNVEVNITRVNAIAIRLRSTGGAQGRNKDMLIRRRHILVTAIAFFRATQSVQLHSLLALIAFKTDTRLVVEWLEQHGDPYLRKNCGIGETLEQARTLKRNHSNFRMIARNTYSNASKLFEASKAIISSGKYIFMNKVKYGIFMIYVAILFSFRILRFDLLNRSVVFHTHYNEMMEWFDGMEHKYEGRTVDCDVAACERSKEEWLMESDGTAQVRIKQYKFIFYGFYYYFSSLPQKLHLELKRQGKWEGCVKKIYVFTVVIFKII</sequence>
<evidence type="ECO:0000313" key="3">
    <source>
        <dbReference type="Proteomes" id="UP000095283"/>
    </source>
</evidence>
<evidence type="ECO:0000256" key="2">
    <source>
        <dbReference type="SAM" id="Phobius"/>
    </source>
</evidence>
<accession>A0A1I7WT44</accession>
<dbReference type="GO" id="GO:0005886">
    <property type="term" value="C:plasma membrane"/>
    <property type="evidence" value="ECO:0007669"/>
    <property type="project" value="TreeGrafter"/>
</dbReference>
<evidence type="ECO:0000313" key="4">
    <source>
        <dbReference type="WBParaSite" id="Hba_08365"/>
    </source>
</evidence>
<dbReference type="GO" id="GO:0019898">
    <property type="term" value="C:extrinsic component of membrane"/>
    <property type="evidence" value="ECO:0007669"/>
    <property type="project" value="TreeGrafter"/>
</dbReference>
<keyword evidence="3" id="KW-1185">Reference proteome</keyword>
<protein>
    <submittedName>
        <fullName evidence="4">ANK_REP_REGION domain-containing protein</fullName>
    </submittedName>
</protein>